<protein>
    <recommendedName>
        <fullName evidence="1">Small ribosomal subunit protein mS23 conserved domain-containing protein</fullName>
    </recommendedName>
</protein>
<sequence>MASSRLEKIGNIYTRVSGLIRAGALKWEDRPLFYDIYTAFPPLKEHKYKEDPPNIKLRNIFYEEDKERASKDYSNMLAFDMNEKKPVRTDYVFKQHKAFESKPAKEESKLFDLKNLDFNKE</sequence>
<dbReference type="PANTHER" id="PTHR15925">
    <property type="entry name" value="MITOCHONDRIAL RIBOSOMAL PROTEIN S23"/>
    <property type="match status" value="1"/>
</dbReference>
<gene>
    <name evidence="2" type="ORF">CHIRRI_LOCUS7114</name>
</gene>
<dbReference type="Pfam" id="PF10484">
    <property type="entry name" value="MRP-S23"/>
    <property type="match status" value="1"/>
</dbReference>
<dbReference type="PANTHER" id="PTHR15925:SF2">
    <property type="entry name" value="SMALL RIBOSOMAL SUBUNIT PROTEIN MS23"/>
    <property type="match status" value="1"/>
</dbReference>
<feature type="domain" description="Small ribosomal subunit protein mS23 conserved" evidence="1">
    <location>
        <begin position="2"/>
        <end position="118"/>
    </location>
</feature>
<dbReference type="GO" id="GO:0005739">
    <property type="term" value="C:mitochondrion"/>
    <property type="evidence" value="ECO:0007669"/>
    <property type="project" value="InterPro"/>
</dbReference>
<dbReference type="GO" id="GO:0005840">
    <property type="term" value="C:ribosome"/>
    <property type="evidence" value="ECO:0007669"/>
    <property type="project" value="InterPro"/>
</dbReference>
<dbReference type="GO" id="GO:0006412">
    <property type="term" value="P:translation"/>
    <property type="evidence" value="ECO:0007669"/>
    <property type="project" value="InterPro"/>
</dbReference>
<evidence type="ECO:0000259" key="1">
    <source>
        <dbReference type="Pfam" id="PF10484"/>
    </source>
</evidence>
<dbReference type="OrthoDB" id="10012356at2759"/>
<reference evidence="2" key="2">
    <citation type="submission" date="2022-10" db="EMBL/GenBank/DDBJ databases">
        <authorList>
            <consortium name="ENA_rothamsted_submissions"/>
            <consortium name="culmorum"/>
            <person name="King R."/>
        </authorList>
    </citation>
    <scope>NUCLEOTIDE SEQUENCE</scope>
</reference>
<name>A0A9N9RVL9_9DIPT</name>
<keyword evidence="3" id="KW-1185">Reference proteome</keyword>
<dbReference type="EMBL" id="OU895878">
    <property type="protein sequence ID" value="CAG9804221.1"/>
    <property type="molecule type" value="Genomic_DNA"/>
</dbReference>
<dbReference type="InterPro" id="IPR023611">
    <property type="entry name" value="mS23_dom_met"/>
</dbReference>
<evidence type="ECO:0000313" key="3">
    <source>
        <dbReference type="Proteomes" id="UP001153620"/>
    </source>
</evidence>
<proteinExistence type="predicted"/>
<reference evidence="2" key="1">
    <citation type="submission" date="2022-01" db="EMBL/GenBank/DDBJ databases">
        <authorList>
            <person name="King R."/>
        </authorList>
    </citation>
    <scope>NUCLEOTIDE SEQUENCE</scope>
</reference>
<dbReference type="AlphaFoldDB" id="A0A9N9RVL9"/>
<evidence type="ECO:0000313" key="2">
    <source>
        <dbReference type="EMBL" id="CAG9804221.1"/>
    </source>
</evidence>
<organism evidence="2 3">
    <name type="scientific">Chironomus riparius</name>
    <dbReference type="NCBI Taxonomy" id="315576"/>
    <lineage>
        <taxon>Eukaryota</taxon>
        <taxon>Metazoa</taxon>
        <taxon>Ecdysozoa</taxon>
        <taxon>Arthropoda</taxon>
        <taxon>Hexapoda</taxon>
        <taxon>Insecta</taxon>
        <taxon>Pterygota</taxon>
        <taxon>Neoptera</taxon>
        <taxon>Endopterygota</taxon>
        <taxon>Diptera</taxon>
        <taxon>Nematocera</taxon>
        <taxon>Chironomoidea</taxon>
        <taxon>Chironomidae</taxon>
        <taxon>Chironominae</taxon>
        <taxon>Chironomus</taxon>
    </lineage>
</organism>
<dbReference type="Proteomes" id="UP001153620">
    <property type="component" value="Chromosome 2"/>
</dbReference>
<accession>A0A9N9RVL9</accession>
<dbReference type="GO" id="GO:0003735">
    <property type="term" value="F:structural constituent of ribosome"/>
    <property type="evidence" value="ECO:0007669"/>
    <property type="project" value="InterPro"/>
</dbReference>
<dbReference type="InterPro" id="IPR019520">
    <property type="entry name" value="Ribosomal_mS23_met"/>
</dbReference>